<evidence type="ECO:0000256" key="1">
    <source>
        <dbReference type="ARBA" id="ARBA00022612"/>
    </source>
</evidence>
<dbReference type="InterPro" id="IPR010090">
    <property type="entry name" value="Phage_tape_meas"/>
</dbReference>
<comment type="caution">
    <text evidence="4">The sequence shown here is derived from an EMBL/GenBank/DDBJ whole genome shotgun (WGS) entry which is preliminary data.</text>
</comment>
<name>A0A927GC02_9BACT</name>
<evidence type="ECO:0000259" key="3">
    <source>
        <dbReference type="Pfam" id="PF10145"/>
    </source>
</evidence>
<protein>
    <submittedName>
        <fullName evidence="4">Phage tail tape measure protein</fullName>
    </submittedName>
</protein>
<evidence type="ECO:0000313" key="5">
    <source>
        <dbReference type="Proteomes" id="UP000653797"/>
    </source>
</evidence>
<dbReference type="RefSeq" id="WP_191037638.1">
    <property type="nucleotide sequence ID" value="NZ_JACXAA010000001.1"/>
</dbReference>
<dbReference type="AlphaFoldDB" id="A0A927GC02"/>
<dbReference type="Proteomes" id="UP000653797">
    <property type="component" value="Unassembled WGS sequence"/>
</dbReference>
<feature type="coiled-coil region" evidence="2">
    <location>
        <begin position="101"/>
        <end position="135"/>
    </location>
</feature>
<dbReference type="NCBIfam" id="TIGR01760">
    <property type="entry name" value="tape_meas_TP901"/>
    <property type="match status" value="1"/>
</dbReference>
<feature type="coiled-coil region" evidence="2">
    <location>
        <begin position="923"/>
        <end position="950"/>
    </location>
</feature>
<dbReference type="EMBL" id="JACXAA010000001">
    <property type="protein sequence ID" value="MBD2752020.1"/>
    <property type="molecule type" value="Genomic_DNA"/>
</dbReference>
<keyword evidence="2" id="KW-0175">Coiled coil</keyword>
<reference evidence="4" key="1">
    <citation type="submission" date="2020-09" db="EMBL/GenBank/DDBJ databases">
        <authorList>
            <person name="Kim M.K."/>
        </authorList>
    </citation>
    <scope>NUCLEOTIDE SEQUENCE</scope>
    <source>
        <strain evidence="4">BT704</strain>
    </source>
</reference>
<feature type="coiled-coil region" evidence="2">
    <location>
        <begin position="553"/>
        <end position="587"/>
    </location>
</feature>
<feature type="domain" description="Phage tail tape measure protein" evidence="3">
    <location>
        <begin position="205"/>
        <end position="357"/>
    </location>
</feature>
<evidence type="ECO:0000313" key="4">
    <source>
        <dbReference type="EMBL" id="MBD2752020.1"/>
    </source>
</evidence>
<keyword evidence="5" id="KW-1185">Reference proteome</keyword>
<gene>
    <name evidence="4" type="ORF">IC230_03890</name>
</gene>
<dbReference type="PANTHER" id="PTHR37813:SF1">
    <property type="entry name" value="FELS-2 PROPHAGE PROTEIN"/>
    <property type="match status" value="1"/>
</dbReference>
<evidence type="ECO:0000256" key="2">
    <source>
        <dbReference type="SAM" id="Coils"/>
    </source>
</evidence>
<feature type="coiled-coil region" evidence="2">
    <location>
        <begin position="647"/>
        <end position="681"/>
    </location>
</feature>
<dbReference type="PANTHER" id="PTHR37813">
    <property type="entry name" value="FELS-2 PROPHAGE PROTEIN"/>
    <property type="match status" value="1"/>
</dbReference>
<proteinExistence type="predicted"/>
<accession>A0A927GC02</accession>
<keyword evidence="1" id="KW-1188">Viral release from host cell</keyword>
<organism evidence="4 5">
    <name type="scientific">Spirosoma validum</name>
    <dbReference type="NCBI Taxonomy" id="2771355"/>
    <lineage>
        <taxon>Bacteria</taxon>
        <taxon>Pseudomonadati</taxon>
        <taxon>Bacteroidota</taxon>
        <taxon>Cytophagia</taxon>
        <taxon>Cytophagales</taxon>
        <taxon>Cytophagaceae</taxon>
        <taxon>Spirosoma</taxon>
    </lineage>
</organism>
<sequence length="1195" mass="130448">MADVIIDSFSLDVSGVDSGLARMIDGYDNLNEATKKSAQQNPFKQQANDALKYNNQLRAGMRAIGQVAQAEKNLQGEVKRLAAEYVKAAMAQQKASTPLDLKKSQEQIKQLRKEIDLLTKQIDKANDQIDKLSKKRNGNGEKGGILGKIDIGGTIGSLASGAGLALGGAEVIRRAVTDSAEYGRKLSELSALTGATGKALAFLDQQAQALEADTGIVASTILDTFKAVGSIQPELLANKQALADTTKEVVALAQAGSISLPEAAQATLGALNQFGEGADQASRFVNVLAAGALKGASEINDTTQALQNSGTAMKAAGLSFEQGNALIQSLAGVMIKGAEAGTGLRNVLLKLETDTDKNLRPSVVGLDKALENAAKKYNTTTELTKVFGTENILVARRVLDTRNEIAGLTKDLTGTDIAYQQQRTNLNNLATDLDKAGSATTGFFRSLGQAQDGLLRRLTQGYTLFLQNLSNSKSVARTFIDSYLSNDSDGLIGALFTAGKAASQQSDANEVIRKRNAEIAGIRQAALQQVAGETKDLVDLYTKQGELLPAAQRKAAETIAKQQAQQLKEAQAAHLKLRQELEASTTTKRPGINEDFAQSRKRILAATTAKTKADSELARLGKADAERKKTLQSLQGEGSTEEEKKALALAEKNRKSLLEGRKKMEEDLQKLQDDFDKQRLDKLDKNSREYLELKRAFDLKEIEQIRAHLIAVGQERNGYEVLNTKTGKTTKVKDLNYKLPKRTEDVLDQMRDATRPDLYTTNTKRLTDLIDSDFTDKLEKDQMDRLRKLGDMELELRNKLVDETKKITRQAGESEIDYENRKAAALLQIKLDYYNKVLALAEKDPFADKDAVAGFREAIQEIEGQLAGIKKKGKTGPTNLFELFGLTFKDEQGNDITDYVTKQVGQATNTLIENAQAILDQKIATDQANIDSIDRQLEAKQREIDTELELQKQGLANSVSIKQQEYSALQAQRQKEVESQRAAQKIQLTINAALQASELALAIAKIFRSEAGIPVVGLIAAGVEVAALFAAVALSISRISSLPKYHDGDEVTHQTARERAILGNRKADEIDARLQVGEGVTRKESYQPNKSFLSRINKLGRGIRSSDWGDLLAGTGVSLPESVRQEDLLLIHQINETRANNVDTELHSQVRQLNGHVQALLDETRKGNSVSKEQLPDGRFRITDENGNIQIVKYV</sequence>
<dbReference type="Pfam" id="PF10145">
    <property type="entry name" value="PhageMin_Tail"/>
    <property type="match status" value="1"/>
</dbReference>